<protein>
    <recommendedName>
        <fullName evidence="3">Ricin B lectin domain-containing protein</fullName>
    </recommendedName>
</protein>
<dbReference type="InterPro" id="IPR035992">
    <property type="entry name" value="Ricin_B-like_lectins"/>
</dbReference>
<comment type="caution">
    <text evidence="1">The sequence shown here is derived from an EMBL/GenBank/DDBJ whole genome shotgun (WGS) entry which is preliminary data.</text>
</comment>
<dbReference type="Proteomes" id="UP001383192">
    <property type="component" value="Unassembled WGS sequence"/>
</dbReference>
<accession>A0AAW0C1R5</accession>
<proteinExistence type="predicted"/>
<gene>
    <name evidence="1" type="ORF">VNI00_012997</name>
</gene>
<evidence type="ECO:0000313" key="1">
    <source>
        <dbReference type="EMBL" id="KAK7032439.1"/>
    </source>
</evidence>
<evidence type="ECO:0000313" key="2">
    <source>
        <dbReference type="Proteomes" id="UP001383192"/>
    </source>
</evidence>
<sequence>MSIPTGRYLLTNVEFATVATLKEATPGQALVSKDSQNPGQDENNLWNVVILTNGNATIQNYHQTSYATTASSNPVVGDHVEGRPNQQQWDIIPVQGSSDTYTIATTFGGSPLVWGLLSAAAGSPVIPSLGSPTVHRN</sequence>
<dbReference type="AlphaFoldDB" id="A0AAW0C1R5"/>
<organism evidence="1 2">
    <name type="scientific">Paramarasmius palmivorus</name>
    <dbReference type="NCBI Taxonomy" id="297713"/>
    <lineage>
        <taxon>Eukaryota</taxon>
        <taxon>Fungi</taxon>
        <taxon>Dikarya</taxon>
        <taxon>Basidiomycota</taxon>
        <taxon>Agaricomycotina</taxon>
        <taxon>Agaricomycetes</taxon>
        <taxon>Agaricomycetidae</taxon>
        <taxon>Agaricales</taxon>
        <taxon>Marasmiineae</taxon>
        <taxon>Marasmiaceae</taxon>
        <taxon>Paramarasmius</taxon>
    </lineage>
</organism>
<dbReference type="EMBL" id="JAYKXP010000064">
    <property type="protein sequence ID" value="KAK7032439.1"/>
    <property type="molecule type" value="Genomic_DNA"/>
</dbReference>
<reference evidence="1 2" key="1">
    <citation type="submission" date="2024-01" db="EMBL/GenBank/DDBJ databases">
        <title>A draft genome for a cacao thread blight-causing isolate of Paramarasmius palmivorus.</title>
        <authorList>
            <person name="Baruah I.K."/>
            <person name="Bukari Y."/>
            <person name="Amoako-Attah I."/>
            <person name="Meinhardt L.W."/>
            <person name="Bailey B.A."/>
            <person name="Cohen S.P."/>
        </authorList>
    </citation>
    <scope>NUCLEOTIDE SEQUENCE [LARGE SCALE GENOMIC DNA]</scope>
    <source>
        <strain evidence="1 2">GH-12</strain>
    </source>
</reference>
<dbReference type="Gene3D" id="2.80.10.50">
    <property type="match status" value="1"/>
</dbReference>
<name>A0AAW0C1R5_9AGAR</name>
<keyword evidence="2" id="KW-1185">Reference proteome</keyword>
<dbReference type="SUPFAM" id="SSF50370">
    <property type="entry name" value="Ricin B-like lectins"/>
    <property type="match status" value="1"/>
</dbReference>
<evidence type="ECO:0008006" key="3">
    <source>
        <dbReference type="Google" id="ProtNLM"/>
    </source>
</evidence>